<gene>
    <name evidence="2" type="primary">OSJNBb0021O11.25</name>
</gene>
<organism evidence="2 3">
    <name type="scientific">Oryza sativa subsp. japonica</name>
    <name type="common">Rice</name>
    <dbReference type="NCBI Taxonomy" id="39947"/>
    <lineage>
        <taxon>Eukaryota</taxon>
        <taxon>Viridiplantae</taxon>
        <taxon>Streptophyta</taxon>
        <taxon>Embryophyta</taxon>
        <taxon>Tracheophyta</taxon>
        <taxon>Spermatophyta</taxon>
        <taxon>Magnoliopsida</taxon>
        <taxon>Liliopsida</taxon>
        <taxon>Poales</taxon>
        <taxon>Poaceae</taxon>
        <taxon>BOP clade</taxon>
        <taxon>Oryzoideae</taxon>
        <taxon>Oryzeae</taxon>
        <taxon>Oryzinae</taxon>
        <taxon>Oryza</taxon>
        <taxon>Oryza sativa</taxon>
    </lineage>
</organism>
<dbReference type="Proteomes" id="UP000000763">
    <property type="component" value="Chromosome 3"/>
</dbReference>
<reference evidence="3" key="1">
    <citation type="journal article" date="2005" name="Nature">
        <title>The map-based sequence of the rice genome.</title>
        <authorList>
            <consortium name="International rice genome sequencing project (IRGSP)"/>
            <person name="Matsumoto T."/>
            <person name="Wu J."/>
            <person name="Kanamori H."/>
            <person name="Katayose Y."/>
            <person name="Fujisawa M."/>
            <person name="Namiki N."/>
            <person name="Mizuno H."/>
            <person name="Yamamoto K."/>
            <person name="Antonio B.A."/>
            <person name="Baba T."/>
            <person name="Sakata K."/>
            <person name="Nagamura Y."/>
            <person name="Aoki H."/>
            <person name="Arikawa K."/>
            <person name="Arita K."/>
            <person name="Bito T."/>
            <person name="Chiden Y."/>
            <person name="Fujitsuka N."/>
            <person name="Fukunaka R."/>
            <person name="Hamada M."/>
            <person name="Harada C."/>
            <person name="Hayashi A."/>
            <person name="Hijishita S."/>
            <person name="Honda M."/>
            <person name="Hosokawa S."/>
            <person name="Ichikawa Y."/>
            <person name="Idonuma A."/>
            <person name="Iijima M."/>
            <person name="Ikeda M."/>
            <person name="Ikeno M."/>
            <person name="Ito K."/>
            <person name="Ito S."/>
            <person name="Ito T."/>
            <person name="Ito Y."/>
            <person name="Ito Y."/>
            <person name="Iwabuchi A."/>
            <person name="Kamiya K."/>
            <person name="Karasawa W."/>
            <person name="Kurita K."/>
            <person name="Katagiri S."/>
            <person name="Kikuta A."/>
            <person name="Kobayashi H."/>
            <person name="Kobayashi N."/>
            <person name="Machita K."/>
            <person name="Maehara T."/>
            <person name="Masukawa M."/>
            <person name="Mizubayashi T."/>
            <person name="Mukai Y."/>
            <person name="Nagasaki H."/>
            <person name="Nagata Y."/>
            <person name="Naito S."/>
            <person name="Nakashima M."/>
            <person name="Nakama Y."/>
            <person name="Nakamichi Y."/>
            <person name="Nakamura M."/>
            <person name="Meguro A."/>
            <person name="Negishi M."/>
            <person name="Ohta I."/>
            <person name="Ohta T."/>
            <person name="Okamoto M."/>
            <person name="Ono N."/>
            <person name="Saji S."/>
            <person name="Sakaguchi M."/>
            <person name="Sakai K."/>
            <person name="Shibata M."/>
            <person name="Shimokawa T."/>
            <person name="Song J."/>
            <person name="Takazaki Y."/>
            <person name="Terasawa K."/>
            <person name="Tsugane M."/>
            <person name="Tsuji K."/>
            <person name="Ueda S."/>
            <person name="Waki K."/>
            <person name="Yamagata H."/>
            <person name="Yamamoto M."/>
            <person name="Yamamoto S."/>
            <person name="Yamane H."/>
            <person name="Yoshiki S."/>
            <person name="Yoshihara R."/>
            <person name="Yukawa K."/>
            <person name="Zhong H."/>
            <person name="Yano M."/>
            <person name="Yuan Q."/>
            <person name="Ouyang S."/>
            <person name="Liu J."/>
            <person name="Jones K.M."/>
            <person name="Gansberger K."/>
            <person name="Moffat K."/>
            <person name="Hill J."/>
            <person name="Bera J."/>
            <person name="Fadrosh D."/>
            <person name="Jin S."/>
            <person name="Johri S."/>
            <person name="Kim M."/>
            <person name="Overton L."/>
            <person name="Reardon M."/>
            <person name="Tsitrin T."/>
            <person name="Vuong H."/>
            <person name="Weaver B."/>
            <person name="Ciecko A."/>
            <person name="Tallon L."/>
            <person name="Jackson J."/>
            <person name="Pai G."/>
            <person name="Aken S.V."/>
            <person name="Utterback T."/>
            <person name="Reidmuller S."/>
            <person name="Feldblyum T."/>
            <person name="Hsiao J."/>
            <person name="Zismann V."/>
            <person name="Iobst S."/>
            <person name="de Vazeille A.R."/>
            <person name="Buell C.R."/>
            <person name="Ying K."/>
            <person name="Li Y."/>
            <person name="Lu T."/>
            <person name="Huang Y."/>
            <person name="Zhao Q."/>
            <person name="Feng Q."/>
            <person name="Zhang L."/>
            <person name="Zhu J."/>
            <person name="Weng Q."/>
            <person name="Mu J."/>
            <person name="Lu Y."/>
            <person name="Fan D."/>
            <person name="Liu Y."/>
            <person name="Guan J."/>
            <person name="Zhang Y."/>
            <person name="Yu S."/>
            <person name="Liu X."/>
            <person name="Zhang Y."/>
            <person name="Hong G."/>
            <person name="Han B."/>
            <person name="Choisne N."/>
            <person name="Demange N."/>
            <person name="Orjeda G."/>
            <person name="Samain S."/>
            <person name="Cattolico L."/>
            <person name="Pelletier E."/>
            <person name="Couloux A."/>
            <person name="Segurens B."/>
            <person name="Wincker P."/>
            <person name="D'Hont A."/>
            <person name="Scarpelli C."/>
            <person name="Weissenbach J."/>
            <person name="Salanoubat M."/>
            <person name="Quetier F."/>
            <person name="Yu Y."/>
            <person name="Kim H.R."/>
            <person name="Rambo T."/>
            <person name="Currie J."/>
            <person name="Collura K."/>
            <person name="Luo M."/>
            <person name="Yang T."/>
            <person name="Ammiraju J.S.S."/>
            <person name="Engler F."/>
            <person name="Soderlund C."/>
            <person name="Wing R.A."/>
            <person name="Palmer L.E."/>
            <person name="de la Bastide M."/>
            <person name="Spiegel L."/>
            <person name="Nascimento L."/>
            <person name="Zutavern T."/>
            <person name="O'Shaughnessy A."/>
            <person name="Dike S."/>
            <person name="Dedhia N."/>
            <person name="Preston R."/>
            <person name="Balija V."/>
            <person name="McCombie W.R."/>
            <person name="Chow T."/>
            <person name="Chen H."/>
            <person name="Chung M."/>
            <person name="Chen C."/>
            <person name="Shaw J."/>
            <person name="Wu H."/>
            <person name="Hsiao K."/>
            <person name="Chao Y."/>
            <person name="Chu M."/>
            <person name="Cheng C."/>
            <person name="Hour A."/>
            <person name="Lee P."/>
            <person name="Lin S."/>
            <person name="Lin Y."/>
            <person name="Liou J."/>
            <person name="Liu S."/>
            <person name="Hsing Y."/>
            <person name="Raghuvanshi S."/>
            <person name="Mohanty A."/>
            <person name="Bharti A.K."/>
            <person name="Gaur A."/>
            <person name="Gupta V."/>
            <person name="Kumar D."/>
            <person name="Ravi V."/>
            <person name="Vij S."/>
            <person name="Kapur A."/>
            <person name="Khurana P."/>
            <person name="Khurana P."/>
            <person name="Khurana J.P."/>
            <person name="Tyagi A.K."/>
            <person name="Gaikwad K."/>
            <person name="Singh A."/>
            <person name="Dalal V."/>
            <person name="Srivastava S."/>
            <person name="Dixit A."/>
            <person name="Pal A.K."/>
            <person name="Ghazi I.A."/>
            <person name="Yadav M."/>
            <person name="Pandit A."/>
            <person name="Bhargava A."/>
            <person name="Sureshbabu K."/>
            <person name="Batra K."/>
            <person name="Sharma T.R."/>
            <person name="Mohapatra T."/>
            <person name="Singh N.K."/>
            <person name="Messing J."/>
            <person name="Nelson A.B."/>
            <person name="Fuks G."/>
            <person name="Kavchok S."/>
            <person name="Keizer G."/>
            <person name="Linton E."/>
            <person name="Llaca V."/>
            <person name="Song R."/>
            <person name="Tanyolac B."/>
            <person name="Young S."/>
            <person name="Ho-Il K."/>
            <person name="Hahn J.H."/>
            <person name="Sangsakoo G."/>
            <person name="Vanavichit A."/>
            <person name="de Mattos Luiz.A.T."/>
            <person name="Zimmer P.D."/>
            <person name="Malone G."/>
            <person name="Dellagostin O."/>
            <person name="de Oliveira A.C."/>
            <person name="Bevan M."/>
            <person name="Bancroft I."/>
            <person name="Minx P."/>
            <person name="Cordum H."/>
            <person name="Wilson R."/>
            <person name="Cheng Z."/>
            <person name="Jin W."/>
            <person name="Jiang J."/>
            <person name="Leong S.A."/>
            <person name="Iwama H."/>
            <person name="Gojobori T."/>
            <person name="Itoh T."/>
            <person name="Niimura Y."/>
            <person name="Fujii Y."/>
            <person name="Habara T."/>
            <person name="Sakai H."/>
            <person name="Sato Y."/>
            <person name="Wilson G."/>
            <person name="Kumar K."/>
            <person name="McCouch S."/>
            <person name="Juretic N."/>
            <person name="Hoen D."/>
            <person name="Wright S."/>
            <person name="Bruskiewich R."/>
            <person name="Bureau T."/>
            <person name="Miyao A."/>
            <person name="Hirochika H."/>
            <person name="Nishikawa T."/>
            <person name="Kadowaki K."/>
            <person name="Sugiura M."/>
            <person name="Burr B."/>
            <person name="Sasaki T."/>
        </authorList>
    </citation>
    <scope>NUCLEOTIDE SEQUENCE [LARGE SCALE GENOMIC DNA]</scope>
    <source>
        <strain evidence="3">cv. Nipponbare</strain>
    </source>
</reference>
<sequence length="65" mass="6953">MGKQRLASSLRDSREAGELVRGGAPSSGKDNKEGAQQRCQPVVTPNTHWHLCDGTSVSPRSGLLH</sequence>
<protein>
    <submittedName>
        <fullName evidence="2">Uncharacterized protein</fullName>
    </submittedName>
</protein>
<feature type="compositionally biased region" description="Polar residues" evidence="1">
    <location>
        <begin position="37"/>
        <end position="47"/>
    </location>
</feature>
<dbReference type="AlphaFoldDB" id="Q851I7"/>
<reference evidence="3" key="2">
    <citation type="journal article" date="2008" name="Nucleic Acids Res.">
        <title>The rice annotation project database (RAP-DB): 2008 update.</title>
        <authorList>
            <consortium name="The rice annotation project (RAP)"/>
        </authorList>
    </citation>
    <scope>GENOME REANNOTATION</scope>
    <source>
        <strain evidence="3">cv. Nipponbare</strain>
    </source>
</reference>
<proteinExistence type="predicted"/>
<dbReference type="EMBL" id="AC120508">
    <property type="protein sequence ID" value="AAO38511.1"/>
    <property type="molecule type" value="Genomic_DNA"/>
</dbReference>
<accession>Q851I7</accession>
<evidence type="ECO:0000256" key="1">
    <source>
        <dbReference type="SAM" id="MobiDB-lite"/>
    </source>
</evidence>
<evidence type="ECO:0000313" key="2">
    <source>
        <dbReference type="EMBL" id="AAO38511.1"/>
    </source>
</evidence>
<evidence type="ECO:0000313" key="3">
    <source>
        <dbReference type="Proteomes" id="UP000000763"/>
    </source>
</evidence>
<feature type="region of interest" description="Disordered" evidence="1">
    <location>
        <begin position="1"/>
        <end position="65"/>
    </location>
</feature>
<name>Q851I7_ORYSJ</name>